<dbReference type="InterPro" id="IPR022644">
    <property type="entry name" value="De-COase2_N"/>
</dbReference>
<comment type="caution">
    <text evidence="4">The sequence shown here is derived from an EMBL/GenBank/DDBJ whole genome shotgun (WGS) entry which is preliminary data.</text>
</comment>
<comment type="cofactor">
    <cofactor evidence="1">
        <name>pyridoxal 5'-phosphate</name>
        <dbReference type="ChEBI" id="CHEBI:597326"/>
    </cofactor>
</comment>
<evidence type="ECO:0000313" key="4">
    <source>
        <dbReference type="EMBL" id="MBK6264086.1"/>
    </source>
</evidence>
<evidence type="ECO:0000313" key="5">
    <source>
        <dbReference type="Proteomes" id="UP000611723"/>
    </source>
</evidence>
<dbReference type="Pfam" id="PF02784">
    <property type="entry name" value="Orn_Arg_deC_N"/>
    <property type="match status" value="1"/>
</dbReference>
<dbReference type="PANTHER" id="PTHR43727:SF2">
    <property type="entry name" value="GROUP IV DECARBOXYLASE"/>
    <property type="match status" value="1"/>
</dbReference>
<keyword evidence="2" id="KW-0663">Pyridoxal phosphate</keyword>
<proteinExistence type="predicted"/>
<gene>
    <name evidence="4" type="ORF">JKA74_03475</name>
</gene>
<keyword evidence="5" id="KW-1185">Reference proteome</keyword>
<dbReference type="InterPro" id="IPR029066">
    <property type="entry name" value="PLP-binding_barrel"/>
</dbReference>
<dbReference type="AlphaFoldDB" id="A0A935C5V7"/>
<feature type="domain" description="Orn/DAP/Arg decarboxylase 2 N-terminal" evidence="3">
    <location>
        <begin position="49"/>
        <end position="260"/>
    </location>
</feature>
<organism evidence="4 5">
    <name type="scientific">Marivirga aurantiaca</name>
    <dbReference type="NCBI Taxonomy" id="2802615"/>
    <lineage>
        <taxon>Bacteria</taxon>
        <taxon>Pseudomonadati</taxon>
        <taxon>Bacteroidota</taxon>
        <taxon>Cytophagia</taxon>
        <taxon>Cytophagales</taxon>
        <taxon>Marivirgaceae</taxon>
        <taxon>Marivirga</taxon>
    </lineage>
</organism>
<protein>
    <recommendedName>
        <fullName evidence="3">Orn/DAP/Arg decarboxylase 2 N-terminal domain-containing protein</fullName>
    </recommendedName>
</protein>
<dbReference type="Gene3D" id="3.20.20.10">
    <property type="entry name" value="Alanine racemase"/>
    <property type="match status" value="1"/>
</dbReference>
<evidence type="ECO:0000259" key="3">
    <source>
        <dbReference type="Pfam" id="PF02784"/>
    </source>
</evidence>
<dbReference type="GO" id="GO:0008836">
    <property type="term" value="F:diaminopimelate decarboxylase activity"/>
    <property type="evidence" value="ECO:0007669"/>
    <property type="project" value="TreeGrafter"/>
</dbReference>
<evidence type="ECO:0000256" key="2">
    <source>
        <dbReference type="ARBA" id="ARBA00022898"/>
    </source>
</evidence>
<dbReference type="RefSeq" id="WP_201429761.1">
    <property type="nucleotide sequence ID" value="NZ_JAEQBW010000001.1"/>
</dbReference>
<name>A0A935C5V7_9BACT</name>
<dbReference type="SUPFAM" id="SSF51419">
    <property type="entry name" value="PLP-binding barrel"/>
    <property type="match status" value="1"/>
</dbReference>
<dbReference type="PANTHER" id="PTHR43727">
    <property type="entry name" value="DIAMINOPIMELATE DECARBOXYLASE"/>
    <property type="match status" value="1"/>
</dbReference>
<sequence>MSLKENNPVLRPIIDQWISIFLNNKKEIKELMDSYGSPLNVHHSNTFLKNHSAFTKIFNKYKLRNRILFPKSSYNCIKFIQLAARHGIGTAASSIDEIQECLNENMDADQIVVSGKYKSRELLHYAARNNIRVILDHREDGDLLQSICIKLNKKAHVGFRLGGFIFEGSPIATESGLPPGEAIELLTDQIASKWSHLVFEGFHFHIEKYCVLRKAEALRQTLVLVDILARKGIKTDYIDIGGSIPINYLKDPKEWGEFNKALKNTSSLTYSGLDFEEKNTQYNPESSLKDEHIFPYFYKFPKEFFLEKLLMQPFSIHELMFQAIRSRGLQFMMQPGRALLDQTGISLVRISEIEVNHDNDLIIRLDMKPEQLGKLKIDYLLDPLYVSQEETPEEEPYKAYLIDSADLKPNLFIKRKINLPKKPAIDDIICLINTAGYAIHLHEYELEPTDYVQNIFINEEKTHWEYELVAS</sequence>
<evidence type="ECO:0000256" key="1">
    <source>
        <dbReference type="ARBA" id="ARBA00001933"/>
    </source>
</evidence>
<reference evidence="4" key="1">
    <citation type="submission" date="2021-01" db="EMBL/GenBank/DDBJ databases">
        <title>Marivirga aurantiaca sp. nov., isolated from intertidal surface sediments.</title>
        <authorList>
            <person name="Zhang M."/>
        </authorList>
    </citation>
    <scope>NUCLEOTIDE SEQUENCE</scope>
    <source>
        <strain evidence="4">S37H4</strain>
    </source>
</reference>
<dbReference type="GO" id="GO:0009089">
    <property type="term" value="P:lysine biosynthetic process via diaminopimelate"/>
    <property type="evidence" value="ECO:0007669"/>
    <property type="project" value="TreeGrafter"/>
</dbReference>
<accession>A0A935C5V7</accession>
<dbReference type="Proteomes" id="UP000611723">
    <property type="component" value="Unassembled WGS sequence"/>
</dbReference>
<dbReference type="EMBL" id="JAEQBW010000001">
    <property type="protein sequence ID" value="MBK6264086.1"/>
    <property type="molecule type" value="Genomic_DNA"/>
</dbReference>